<evidence type="ECO:0000259" key="7">
    <source>
        <dbReference type="Pfam" id="PF07669"/>
    </source>
</evidence>
<dbReference type="GO" id="GO:0006304">
    <property type="term" value="P:DNA modification"/>
    <property type="evidence" value="ECO:0007669"/>
    <property type="project" value="InterPro"/>
</dbReference>
<dbReference type="EMBL" id="SMKU01000237">
    <property type="protein sequence ID" value="TDD74485.1"/>
    <property type="molecule type" value="Genomic_DNA"/>
</dbReference>
<dbReference type="RefSeq" id="WP_131900154.1">
    <property type="nucleotide sequence ID" value="NZ_SMKU01000237.1"/>
</dbReference>
<evidence type="ECO:0000259" key="8">
    <source>
        <dbReference type="Pfam" id="PF22654"/>
    </source>
</evidence>
<dbReference type="NCBIfam" id="NF033451">
    <property type="entry name" value="BREX_2_MTaseX"/>
    <property type="match status" value="1"/>
</dbReference>
<dbReference type="Pfam" id="PF07669">
    <property type="entry name" value="Eco57I"/>
    <property type="match status" value="1"/>
</dbReference>
<feature type="compositionally biased region" description="Basic and acidic residues" evidence="6">
    <location>
        <begin position="1178"/>
        <end position="1198"/>
    </location>
</feature>
<evidence type="ECO:0000256" key="4">
    <source>
        <dbReference type="ARBA" id="ARBA00022691"/>
    </source>
</evidence>
<dbReference type="InterPro" id="IPR011639">
    <property type="entry name" value="MethylTrfase_TaqI-like_dom"/>
</dbReference>
<dbReference type="GO" id="GO:0032259">
    <property type="term" value="P:methylation"/>
    <property type="evidence" value="ECO:0007669"/>
    <property type="project" value="UniProtKB-KW"/>
</dbReference>
<organism evidence="9 10">
    <name type="scientific">Actinomadura rubrisoli</name>
    <dbReference type="NCBI Taxonomy" id="2530368"/>
    <lineage>
        <taxon>Bacteria</taxon>
        <taxon>Bacillati</taxon>
        <taxon>Actinomycetota</taxon>
        <taxon>Actinomycetes</taxon>
        <taxon>Streptosporangiales</taxon>
        <taxon>Thermomonosporaceae</taxon>
        <taxon>Actinomadura</taxon>
    </lineage>
</organism>
<feature type="region of interest" description="Disordered" evidence="6">
    <location>
        <begin position="1177"/>
        <end position="1198"/>
    </location>
</feature>
<dbReference type="InterPro" id="IPR050953">
    <property type="entry name" value="N4_N6_ade-DNA_methylase"/>
</dbReference>
<dbReference type="InterPro" id="IPR002052">
    <property type="entry name" value="DNA_methylase_N6_adenine_CS"/>
</dbReference>
<dbReference type="InterPro" id="IPR054277">
    <property type="entry name" value="DUF7008"/>
</dbReference>
<dbReference type="PANTHER" id="PTHR33841:SF1">
    <property type="entry name" value="DNA METHYLTRANSFERASE A"/>
    <property type="match status" value="1"/>
</dbReference>
<keyword evidence="3 9" id="KW-0808">Transferase</keyword>
<evidence type="ECO:0000256" key="6">
    <source>
        <dbReference type="SAM" id="MobiDB-lite"/>
    </source>
</evidence>
<dbReference type="Gene3D" id="3.40.50.150">
    <property type="entry name" value="Vaccinia Virus protein VP39"/>
    <property type="match status" value="1"/>
</dbReference>
<evidence type="ECO:0000313" key="9">
    <source>
        <dbReference type="EMBL" id="TDD74485.1"/>
    </source>
</evidence>
<dbReference type="AlphaFoldDB" id="A0A4R5AQM0"/>
<dbReference type="PROSITE" id="PS00092">
    <property type="entry name" value="N6_MTASE"/>
    <property type="match status" value="1"/>
</dbReference>
<evidence type="ECO:0000256" key="5">
    <source>
        <dbReference type="ARBA" id="ARBA00047942"/>
    </source>
</evidence>
<dbReference type="GO" id="GO:0009007">
    <property type="term" value="F:site-specific DNA-methyltransferase (adenine-specific) activity"/>
    <property type="evidence" value="ECO:0007669"/>
    <property type="project" value="UniProtKB-EC"/>
</dbReference>
<evidence type="ECO:0000256" key="2">
    <source>
        <dbReference type="ARBA" id="ARBA00022603"/>
    </source>
</evidence>
<name>A0A4R5AQM0_9ACTN</name>
<comment type="catalytic activity">
    <reaction evidence="5">
        <text>a 2'-deoxyadenosine in DNA + S-adenosyl-L-methionine = an N(6)-methyl-2'-deoxyadenosine in DNA + S-adenosyl-L-homocysteine + H(+)</text>
        <dbReference type="Rhea" id="RHEA:15197"/>
        <dbReference type="Rhea" id="RHEA-COMP:12418"/>
        <dbReference type="Rhea" id="RHEA-COMP:12419"/>
        <dbReference type="ChEBI" id="CHEBI:15378"/>
        <dbReference type="ChEBI" id="CHEBI:57856"/>
        <dbReference type="ChEBI" id="CHEBI:59789"/>
        <dbReference type="ChEBI" id="CHEBI:90615"/>
        <dbReference type="ChEBI" id="CHEBI:90616"/>
        <dbReference type="EC" id="2.1.1.72"/>
    </reaction>
</comment>
<dbReference type="Pfam" id="PF22654">
    <property type="entry name" value="DUF7008"/>
    <property type="match status" value="1"/>
</dbReference>
<dbReference type="PRINTS" id="PR00507">
    <property type="entry name" value="N12N6MTFRASE"/>
</dbReference>
<sequence>MIVRKALLTDLKKQVGVLEVDLRERAAEDEDTHARLHSEWQKAREASRIAATYETWLDDRVTQAAVAWVLGTVFLRFCEDNGLIELPFLAGPGDKLDLAQERQADYIRNNPHSTDRDWILAGFAEMSRSPVAAGLFDKAHNPMWQIEIPHHAAKALLAFWRTRAENGEIVHDFTDPDWDTRFLGDLYQDLSEHAKKTYALLQTPEFVEEFILDYTLEPAIDEFGLAGLRLIDPTCGSGHFLLGAFHRILNKWRDAEPATDIWELIRRTLLSVHGVDKNPFATNIARFRLLAAAMKAGALFSLTQVPEFPIIVATGDSLLHGRGAPGIQEDLFINAEPHAYVTEDIYEYIGRDDEVQPSLIDLLGAGSYHVVVGNPPYITVKDSQENENYRQAYKSCAGKYALSVPFAERFFQLAKLGTLDASVAGYVGQITSNSFMKRQFGRKLIEEYFSTIDLSRVVDTSGAFIPGHGTPTVILIGRRQWPRHGTFVRTVMGVNGEPGEPPSPEDGLVWRAIIQQIESPGSESKWVSVEDIARERLNSYPWSLSGGGAAGLMDAIEGKGRPRLRAFVESIGFLSITGDDEVFTASRVPASWSRQGVTYKHYSVGENVRDWSASGGYVLWPYEQRSPNQKLQSSCLYWPYRTGLRAGLAFKRTREQRGMQWHELIMLSWERADADLLIAFADVATHNHFTLLRGDRACNQHAPVIKLPGTREEGDYLRLLAILNSSTACFWLKQVSYPKGGDPVGDEGARVSAEGWSDRYEFTGTKLQELPLPAQLPLKRGRRLDSLAQSLADVSPKNVLAVPWSRHAILADSQSQWESIRRQMVAEQEELDWEVYGLYDLLDVDVVAPAGSLPEIRPGERAFEIVLARKIESGNLQTQWFHRHGSTPITEIPEHWPDEYKRVVEKRIKVIENRRDIALIERPECKRRWLLATWEEQAEAALREWLLAGCEERGLWFADDEYGTEQPRAMTVNQLADRLRNSENFVSVARLHAGDSVELSTAIAQIVQGEHVPYLATLRYKDPSGLRKRVQWENMWEQQREEDRIGKDLGIAVPPKYTSADFLKASYWRNRGKLDVPKERFISYPGSSPDGDSSLLLGWAGWDHREQAQALMMLIEERATQDGWDAARLTPLLAGLAEVLPWVWQWHGEIDPAFGQSPADAYTMYLEAKQTEYGISDEDLKNWRPEKPKRGGRKKQDT</sequence>
<dbReference type="EC" id="2.1.1.72" evidence="1"/>
<accession>A0A4R5AQM0</accession>
<dbReference type="PANTHER" id="PTHR33841">
    <property type="entry name" value="DNA METHYLTRANSFERASE YEEA-RELATED"/>
    <property type="match status" value="1"/>
</dbReference>
<feature type="domain" description="DUF7008" evidence="8">
    <location>
        <begin position="824"/>
        <end position="1194"/>
    </location>
</feature>
<proteinExistence type="predicted"/>
<dbReference type="Proteomes" id="UP000294513">
    <property type="component" value="Unassembled WGS sequence"/>
</dbReference>
<comment type="caution">
    <text evidence="9">The sequence shown here is derived from an EMBL/GenBank/DDBJ whole genome shotgun (WGS) entry which is preliminary data.</text>
</comment>
<dbReference type="InterPro" id="IPR029063">
    <property type="entry name" value="SAM-dependent_MTases_sf"/>
</dbReference>
<keyword evidence="10" id="KW-1185">Reference proteome</keyword>
<dbReference type="OrthoDB" id="4280289at2"/>
<dbReference type="SUPFAM" id="SSF53335">
    <property type="entry name" value="S-adenosyl-L-methionine-dependent methyltransferases"/>
    <property type="match status" value="1"/>
</dbReference>
<reference evidence="9 10" key="1">
    <citation type="submission" date="2019-03" db="EMBL/GenBank/DDBJ databases">
        <title>Draft genome sequences of novel Actinobacteria.</title>
        <authorList>
            <person name="Sahin N."/>
            <person name="Ay H."/>
            <person name="Saygin H."/>
        </authorList>
    </citation>
    <scope>NUCLEOTIDE SEQUENCE [LARGE SCALE GENOMIC DNA]</scope>
    <source>
        <strain evidence="9 10">H3C3</strain>
    </source>
</reference>
<dbReference type="GO" id="GO:0003676">
    <property type="term" value="F:nucleic acid binding"/>
    <property type="evidence" value="ECO:0007669"/>
    <property type="project" value="InterPro"/>
</dbReference>
<keyword evidence="4" id="KW-0949">S-adenosyl-L-methionine</keyword>
<protein>
    <recommendedName>
        <fullName evidence="1">site-specific DNA-methyltransferase (adenine-specific)</fullName>
        <ecNumber evidence="1">2.1.1.72</ecNumber>
    </recommendedName>
</protein>
<keyword evidence="2 9" id="KW-0489">Methyltransferase</keyword>
<feature type="domain" description="Type II methyltransferase M.TaqI-like" evidence="7">
    <location>
        <begin position="272"/>
        <end position="460"/>
    </location>
</feature>
<evidence type="ECO:0000256" key="1">
    <source>
        <dbReference type="ARBA" id="ARBA00011900"/>
    </source>
</evidence>
<evidence type="ECO:0000313" key="10">
    <source>
        <dbReference type="Proteomes" id="UP000294513"/>
    </source>
</evidence>
<evidence type="ECO:0000256" key="3">
    <source>
        <dbReference type="ARBA" id="ARBA00022679"/>
    </source>
</evidence>
<gene>
    <name evidence="9" type="primary">pglX</name>
    <name evidence="9" type="ORF">E1298_32640</name>
</gene>